<dbReference type="Proteomes" id="UP000182740">
    <property type="component" value="Unassembled WGS sequence"/>
</dbReference>
<name>A0A1K1SWX7_9PSEU</name>
<feature type="transmembrane region" description="Helical" evidence="1">
    <location>
        <begin position="108"/>
        <end position="130"/>
    </location>
</feature>
<feature type="transmembrane region" description="Helical" evidence="1">
    <location>
        <begin position="76"/>
        <end position="96"/>
    </location>
</feature>
<keyword evidence="1" id="KW-0472">Membrane</keyword>
<reference evidence="3" key="1">
    <citation type="submission" date="2016-11" db="EMBL/GenBank/DDBJ databases">
        <authorList>
            <person name="Varghese N."/>
            <person name="Submissions S."/>
        </authorList>
    </citation>
    <scope>NUCLEOTIDE SEQUENCE [LARGE SCALE GENOMIC DNA]</scope>
    <source>
        <strain evidence="3">DSM 44671</strain>
    </source>
</reference>
<protein>
    <submittedName>
        <fullName evidence="2">Uncharacterized protein</fullName>
    </submittedName>
</protein>
<keyword evidence="1" id="KW-1133">Transmembrane helix</keyword>
<evidence type="ECO:0000313" key="3">
    <source>
        <dbReference type="Proteomes" id="UP000182740"/>
    </source>
</evidence>
<keyword evidence="1" id="KW-0812">Transmembrane</keyword>
<proteinExistence type="predicted"/>
<accession>A0A1K1SWX7</accession>
<dbReference type="EMBL" id="FPJG01000006">
    <property type="protein sequence ID" value="SFW88795.1"/>
    <property type="molecule type" value="Genomic_DNA"/>
</dbReference>
<feature type="transmembrane region" description="Helical" evidence="1">
    <location>
        <begin position="12"/>
        <end position="34"/>
    </location>
</feature>
<dbReference type="OrthoDB" id="9993838at2"/>
<dbReference type="RefSeq" id="WP_072480269.1">
    <property type="nucleotide sequence ID" value="NZ_FPJG01000006.1"/>
</dbReference>
<gene>
    <name evidence="2" type="ORF">SAMN04489730_7061</name>
</gene>
<organism evidence="2 3">
    <name type="scientific">Amycolatopsis australiensis</name>
    <dbReference type="NCBI Taxonomy" id="546364"/>
    <lineage>
        <taxon>Bacteria</taxon>
        <taxon>Bacillati</taxon>
        <taxon>Actinomycetota</taxon>
        <taxon>Actinomycetes</taxon>
        <taxon>Pseudonocardiales</taxon>
        <taxon>Pseudonocardiaceae</taxon>
        <taxon>Amycolatopsis</taxon>
    </lineage>
</organism>
<sequence>MLFFRIESWRGAACYATWVFFVLYWFAGVLFLVAEPGLSQPRLWSGLIGGLIGWLAGLSAVSDVKKVHAVPPSGRTRATAALMALPGGLLGAWGDIVDLGSSVFVGSIPMFLVPAVPMAGCLGVAGWSLAARRRPSRPESPSTGRRPR</sequence>
<dbReference type="AlphaFoldDB" id="A0A1K1SWX7"/>
<feature type="transmembrane region" description="Helical" evidence="1">
    <location>
        <begin position="46"/>
        <end position="64"/>
    </location>
</feature>
<keyword evidence="3" id="KW-1185">Reference proteome</keyword>
<evidence type="ECO:0000313" key="2">
    <source>
        <dbReference type="EMBL" id="SFW88795.1"/>
    </source>
</evidence>
<evidence type="ECO:0000256" key="1">
    <source>
        <dbReference type="SAM" id="Phobius"/>
    </source>
</evidence>